<dbReference type="AlphaFoldDB" id="A0A2J9V006"/>
<dbReference type="CDD" id="cd00093">
    <property type="entry name" value="HTH_XRE"/>
    <property type="match status" value="1"/>
</dbReference>
<dbReference type="EMBL" id="LOSJ02000002">
    <property type="protein sequence ID" value="PNM57117.1"/>
    <property type="molecule type" value="Genomic_DNA"/>
</dbReference>
<evidence type="ECO:0000259" key="1">
    <source>
        <dbReference type="PROSITE" id="PS50943"/>
    </source>
</evidence>
<dbReference type="RefSeq" id="WP_001143087.1">
    <property type="nucleotide sequence ID" value="NZ_CAWMSS010000001.1"/>
</dbReference>
<accession>A0A2J9V006</accession>
<proteinExistence type="predicted"/>
<dbReference type="Pfam" id="PF01381">
    <property type="entry name" value="HTH_3"/>
    <property type="match status" value="1"/>
</dbReference>
<comment type="caution">
    <text evidence="2">The sequence shown here is derived from an EMBL/GenBank/DDBJ whole genome shotgun (WGS) entry which is preliminary data.</text>
</comment>
<dbReference type="SMART" id="SM00530">
    <property type="entry name" value="HTH_XRE"/>
    <property type="match status" value="1"/>
</dbReference>
<organism evidence="2 3">
    <name type="scientific">Vibrio mimicus</name>
    <dbReference type="NCBI Taxonomy" id="674"/>
    <lineage>
        <taxon>Bacteria</taxon>
        <taxon>Pseudomonadati</taxon>
        <taxon>Pseudomonadota</taxon>
        <taxon>Gammaproteobacteria</taxon>
        <taxon>Vibrionales</taxon>
        <taxon>Vibrionaceae</taxon>
        <taxon>Vibrio</taxon>
    </lineage>
</organism>
<reference evidence="2" key="1">
    <citation type="submission" date="2017-12" db="EMBL/GenBank/DDBJ databases">
        <title>FDA dAtabase for Regulatory Grade micrObial Sequences (FDA-ARGOS): Supporting development and validation of Infectious Disease Dx tests.</title>
        <authorList>
            <person name="Hoffmann M."/>
            <person name="Allard M."/>
            <person name="Evans P."/>
            <person name="Brown E."/>
            <person name="Tallon L.J."/>
            <person name="Sadzewicz L."/>
            <person name="Sengamalay N."/>
            <person name="Ott S."/>
            <person name="Godinez A."/>
            <person name="Nagaraj S."/>
            <person name="Vavikolanu K."/>
            <person name="Aluvathingal J."/>
            <person name="Nadendla S."/>
            <person name="Hobson J."/>
            <person name="Sichtig H."/>
        </authorList>
    </citation>
    <scope>NUCLEOTIDE SEQUENCE [LARGE SCALE GENOMIC DNA]</scope>
    <source>
        <strain evidence="2">FDAARGOS_113</strain>
    </source>
</reference>
<dbReference type="InterPro" id="IPR010982">
    <property type="entry name" value="Lambda_DNA-bd_dom_sf"/>
</dbReference>
<dbReference type="InterPro" id="IPR001387">
    <property type="entry name" value="Cro/C1-type_HTH"/>
</dbReference>
<keyword evidence="3" id="KW-1185">Reference proteome</keyword>
<gene>
    <name evidence="2" type="ORF">AL544_014095</name>
</gene>
<dbReference type="SUPFAM" id="SSF47413">
    <property type="entry name" value="lambda repressor-like DNA-binding domains"/>
    <property type="match status" value="1"/>
</dbReference>
<dbReference type="OrthoDB" id="6006530at2"/>
<protein>
    <submittedName>
        <fullName evidence="2">XRE family transcriptional regulator</fullName>
    </submittedName>
</protein>
<evidence type="ECO:0000313" key="2">
    <source>
        <dbReference type="EMBL" id="PNM57117.1"/>
    </source>
</evidence>
<feature type="domain" description="HTH cro/C1-type" evidence="1">
    <location>
        <begin position="11"/>
        <end position="69"/>
    </location>
</feature>
<dbReference type="Proteomes" id="UP000053748">
    <property type="component" value="Unassembled WGS sequence"/>
</dbReference>
<dbReference type="Gene3D" id="1.10.260.40">
    <property type="entry name" value="lambda repressor-like DNA-binding domains"/>
    <property type="match status" value="1"/>
</dbReference>
<dbReference type="PROSITE" id="PS50943">
    <property type="entry name" value="HTH_CROC1"/>
    <property type="match status" value="1"/>
</dbReference>
<evidence type="ECO:0000313" key="3">
    <source>
        <dbReference type="Proteomes" id="UP000053748"/>
    </source>
</evidence>
<name>A0A2J9V006_VIBMI</name>
<dbReference type="GO" id="GO:0003677">
    <property type="term" value="F:DNA binding"/>
    <property type="evidence" value="ECO:0007669"/>
    <property type="project" value="InterPro"/>
</dbReference>
<sequence length="109" mass="12106">MPTPSPLPTRLKEARTRAGISQKTLGIRIGMDPSVASGRMNHYEKGRHTPDINTLRKMAEELNVPIAFFFCDSPKTAELLCLIENLSEEEKSTLIQKLASNQPHTSSKS</sequence>